<reference evidence="4" key="2">
    <citation type="submission" date="2020-01" db="EMBL/GenBank/DDBJ databases">
        <authorList>
            <person name="Hornung B."/>
        </authorList>
    </citation>
    <scope>NUCLEOTIDE SEQUENCE</scope>
    <source>
        <strain evidence="4">PacBioINE</strain>
    </source>
</reference>
<dbReference type="Pfam" id="PF01476">
    <property type="entry name" value="LysM"/>
    <property type="match status" value="1"/>
</dbReference>
<dbReference type="PROSITE" id="PS51782">
    <property type="entry name" value="LYSM"/>
    <property type="match status" value="1"/>
</dbReference>
<feature type="domain" description="HTH cro/C1-type" evidence="2">
    <location>
        <begin position="12"/>
        <end position="28"/>
    </location>
</feature>
<dbReference type="Gene3D" id="3.10.350.10">
    <property type="entry name" value="LysM domain"/>
    <property type="match status" value="1"/>
</dbReference>
<gene>
    <name evidence="4" type="ORF">DEACI_0071</name>
    <name evidence="5" type="ORF">DEACI_1197</name>
</gene>
<dbReference type="GO" id="GO:0016491">
    <property type="term" value="F:oxidoreductase activity"/>
    <property type="evidence" value="ECO:0007669"/>
    <property type="project" value="UniProtKB-KW"/>
</dbReference>
<evidence type="ECO:0000313" key="5">
    <source>
        <dbReference type="EMBL" id="CEJ06746.1"/>
    </source>
</evidence>
<feature type="compositionally biased region" description="Pro residues" evidence="1">
    <location>
        <begin position="213"/>
        <end position="230"/>
    </location>
</feature>
<dbReference type="InterPro" id="IPR018392">
    <property type="entry name" value="LysM"/>
</dbReference>
<dbReference type="Proteomes" id="UP000836597">
    <property type="component" value="Chromosome"/>
</dbReference>
<dbReference type="CDD" id="cd00118">
    <property type="entry name" value="LysM"/>
    <property type="match status" value="1"/>
</dbReference>
<accession>A0A8S0W635</accession>
<dbReference type="SUPFAM" id="SSF54106">
    <property type="entry name" value="LysM domain"/>
    <property type="match status" value="1"/>
</dbReference>
<keyword evidence="4" id="KW-0560">Oxidoreductase</keyword>
<dbReference type="Gene3D" id="1.20.1260.10">
    <property type="match status" value="2"/>
</dbReference>
<dbReference type="EMBL" id="LR746496">
    <property type="protein sequence ID" value="CAA7599449.1"/>
    <property type="molecule type" value="Genomic_DNA"/>
</dbReference>
<dbReference type="InterPro" id="IPR003251">
    <property type="entry name" value="Rr_diiron-bd_dom"/>
</dbReference>
<organism evidence="4">
    <name type="scientific">Acididesulfobacillus acetoxydans</name>
    <dbReference type="NCBI Taxonomy" id="1561005"/>
    <lineage>
        <taxon>Bacteria</taxon>
        <taxon>Bacillati</taxon>
        <taxon>Bacillota</taxon>
        <taxon>Clostridia</taxon>
        <taxon>Eubacteriales</taxon>
        <taxon>Peptococcaceae</taxon>
        <taxon>Acididesulfobacillus</taxon>
    </lineage>
</organism>
<dbReference type="InterPro" id="IPR001387">
    <property type="entry name" value="Cro/C1-type_HTH"/>
</dbReference>
<dbReference type="PANTHER" id="PTHR33734:SF22">
    <property type="entry name" value="MEMBRANE-BOUND LYTIC MUREIN TRANSGLYCOSYLASE D"/>
    <property type="match status" value="1"/>
</dbReference>
<name>A0A8S0W635_9FIRM</name>
<dbReference type="PROSITE" id="PS50943">
    <property type="entry name" value="HTH_CROC1"/>
    <property type="match status" value="1"/>
</dbReference>
<keyword evidence="6" id="KW-1185">Reference proteome</keyword>
<evidence type="ECO:0000256" key="1">
    <source>
        <dbReference type="SAM" id="MobiDB-lite"/>
    </source>
</evidence>
<dbReference type="AlphaFoldDB" id="A0A8S0W635"/>
<dbReference type="GO" id="GO:0008932">
    <property type="term" value="F:lytic endotransglycosylase activity"/>
    <property type="evidence" value="ECO:0007669"/>
    <property type="project" value="TreeGrafter"/>
</dbReference>
<dbReference type="Pfam" id="PF02915">
    <property type="entry name" value="Rubrerythrin"/>
    <property type="match status" value="1"/>
</dbReference>
<dbReference type="RefSeq" id="WP_240983255.1">
    <property type="nucleotide sequence ID" value="NZ_CDGJ01000033.1"/>
</dbReference>
<evidence type="ECO:0000259" key="2">
    <source>
        <dbReference type="PROSITE" id="PS50943"/>
    </source>
</evidence>
<dbReference type="Proteomes" id="UP001071230">
    <property type="component" value="Unassembled WGS sequence"/>
</dbReference>
<feature type="domain" description="LysM" evidence="3">
    <location>
        <begin position="4"/>
        <end position="48"/>
    </location>
</feature>
<dbReference type="EMBL" id="CDGJ01000033">
    <property type="protein sequence ID" value="CEJ06746.1"/>
    <property type="molecule type" value="Genomic_DNA"/>
</dbReference>
<dbReference type="PANTHER" id="PTHR33734">
    <property type="entry name" value="LYSM DOMAIN-CONTAINING GPI-ANCHORED PROTEIN 2"/>
    <property type="match status" value="1"/>
</dbReference>
<proteinExistence type="predicted"/>
<dbReference type="GO" id="GO:0046872">
    <property type="term" value="F:metal ion binding"/>
    <property type="evidence" value="ECO:0007669"/>
    <property type="project" value="InterPro"/>
</dbReference>
<evidence type="ECO:0000313" key="4">
    <source>
        <dbReference type="EMBL" id="CAA7599449.1"/>
    </source>
</evidence>
<dbReference type="SUPFAM" id="SSF47240">
    <property type="entry name" value="Ferritin-like"/>
    <property type="match status" value="1"/>
</dbReference>
<dbReference type="InterPro" id="IPR012347">
    <property type="entry name" value="Ferritin-like"/>
</dbReference>
<evidence type="ECO:0000259" key="3">
    <source>
        <dbReference type="PROSITE" id="PS51782"/>
    </source>
</evidence>
<feature type="region of interest" description="Disordered" evidence="1">
    <location>
        <begin position="213"/>
        <end position="237"/>
    </location>
</feature>
<reference evidence="5" key="1">
    <citation type="submission" date="2014-11" db="EMBL/GenBank/DDBJ databases">
        <authorList>
            <person name="Hornung B.V."/>
        </authorList>
    </citation>
    <scope>NUCLEOTIDE SEQUENCE</scope>
    <source>
        <strain evidence="5">INE</strain>
    </source>
</reference>
<dbReference type="EC" id="1.-.-.-" evidence="4"/>
<protein>
    <submittedName>
        <fullName evidence="4">Ferritin-related protein</fullName>
        <ecNumber evidence="4">1.-.-.-</ecNumber>
    </submittedName>
    <submittedName>
        <fullName evidence="5">Peptidoglycan-binding lysin domain protein</fullName>
    </submittedName>
</protein>
<dbReference type="InterPro" id="IPR009078">
    <property type="entry name" value="Ferritin-like_SF"/>
</dbReference>
<sequence>MDYQHYVVQAGDTLYKIAQAYSVSMSELIRLNNLQHPDRIYPGQVLLLPAASEQPVPMTIPEPYFTYAAWLYEAYAGKDSELSAMTTYLYQAVVFDQPEFDGLLRPIAFEELNHLEQLGRMLRHLGVDPRYGSFHSGHWIDWRAKYLRYTNDLCTALEQNMEDEAKAHRGYLELCEKIPIPEIQTVLSHMAADEERHYHAFLAAKQQFCAPCEPAPIPEPVPEPETPAGPPEDGEAG</sequence>
<dbReference type="InterPro" id="IPR036779">
    <property type="entry name" value="LysM_dom_sf"/>
</dbReference>
<dbReference type="KEGG" id="aacx:DEACI_0071"/>
<dbReference type="SMART" id="SM00257">
    <property type="entry name" value="LysM"/>
    <property type="match status" value="1"/>
</dbReference>
<evidence type="ECO:0000313" key="6">
    <source>
        <dbReference type="Proteomes" id="UP001071230"/>
    </source>
</evidence>